<dbReference type="PANTHER" id="PTHR11102:SF160">
    <property type="entry name" value="ERAD-ASSOCIATED E3 UBIQUITIN-PROTEIN LIGASE COMPONENT HRD3"/>
    <property type="match status" value="1"/>
</dbReference>
<dbReference type="InterPro" id="IPR050767">
    <property type="entry name" value="Sel1_AlgK"/>
</dbReference>
<dbReference type="Pfam" id="PF08238">
    <property type="entry name" value="Sel1"/>
    <property type="match status" value="6"/>
</dbReference>
<accession>A0ABU1N110</accession>
<sequence length="298" mass="31304">MIPALVLAAGLLVSSAAGVDEPTASPAYGEAKARLVAGDPAGKPALEALAAAGDPDAQTLVASASFVGGGGFSIDKARSCALWEQASKARALAAHLHAECVERGYDGRPRDPTAARGLYKAVADRGFSKSKCALGNLLILGQGGPADPERGLALCREAAQAGDADAQTDVGDYYLRGKIVPRDVGEARTWYEKAVAQGQKNAHMTLGQIYWNGDGVPKDNARAAALWHVAYAKGRLDADQFLADEAFVRANAVKGQINVAAMDEAIDWYQKALARDPSLSEKLRPRLDLLLKIKAARS</sequence>
<comment type="caution">
    <text evidence="2">The sequence shown here is derived from an EMBL/GenBank/DDBJ whole genome shotgun (WGS) entry which is preliminary data.</text>
</comment>
<gene>
    <name evidence="2" type="ORF">J2800_002884</name>
</gene>
<dbReference type="EMBL" id="JAVDRL010000008">
    <property type="protein sequence ID" value="MDR6532128.1"/>
    <property type="molecule type" value="Genomic_DNA"/>
</dbReference>
<dbReference type="Proteomes" id="UP001262754">
    <property type="component" value="Unassembled WGS sequence"/>
</dbReference>
<keyword evidence="3" id="KW-1185">Reference proteome</keyword>
<dbReference type="SUPFAM" id="SSF81901">
    <property type="entry name" value="HCP-like"/>
    <property type="match status" value="1"/>
</dbReference>
<dbReference type="InterPro" id="IPR011990">
    <property type="entry name" value="TPR-like_helical_dom_sf"/>
</dbReference>
<feature type="signal peptide" evidence="1">
    <location>
        <begin position="1"/>
        <end position="19"/>
    </location>
</feature>
<evidence type="ECO:0000313" key="3">
    <source>
        <dbReference type="Proteomes" id="UP001262754"/>
    </source>
</evidence>
<protein>
    <submittedName>
        <fullName evidence="2">TPR repeat protein</fullName>
    </submittedName>
</protein>
<dbReference type="Gene3D" id="1.25.40.10">
    <property type="entry name" value="Tetratricopeptide repeat domain"/>
    <property type="match status" value="1"/>
</dbReference>
<reference evidence="2 3" key="1">
    <citation type="submission" date="2023-07" db="EMBL/GenBank/DDBJ databases">
        <title>Sorghum-associated microbial communities from plants grown in Nebraska, USA.</title>
        <authorList>
            <person name="Schachtman D."/>
        </authorList>
    </citation>
    <scope>NUCLEOTIDE SEQUENCE [LARGE SCALE GENOMIC DNA]</scope>
    <source>
        <strain evidence="2 3">DS2154</strain>
    </source>
</reference>
<feature type="chain" id="PRO_5045488668" evidence="1">
    <location>
        <begin position="20"/>
        <end position="298"/>
    </location>
</feature>
<dbReference type="SMART" id="SM00671">
    <property type="entry name" value="SEL1"/>
    <property type="match status" value="4"/>
</dbReference>
<dbReference type="RefSeq" id="WP_310032526.1">
    <property type="nucleotide sequence ID" value="NZ_JAVDRL010000008.1"/>
</dbReference>
<organism evidence="2 3">
    <name type="scientific">Caulobacter rhizosphaerae</name>
    <dbReference type="NCBI Taxonomy" id="2010972"/>
    <lineage>
        <taxon>Bacteria</taxon>
        <taxon>Pseudomonadati</taxon>
        <taxon>Pseudomonadota</taxon>
        <taxon>Alphaproteobacteria</taxon>
        <taxon>Caulobacterales</taxon>
        <taxon>Caulobacteraceae</taxon>
        <taxon>Caulobacter</taxon>
    </lineage>
</organism>
<evidence type="ECO:0000256" key="1">
    <source>
        <dbReference type="SAM" id="SignalP"/>
    </source>
</evidence>
<dbReference type="InterPro" id="IPR006597">
    <property type="entry name" value="Sel1-like"/>
</dbReference>
<name>A0ABU1N110_9CAUL</name>
<evidence type="ECO:0000313" key="2">
    <source>
        <dbReference type="EMBL" id="MDR6532128.1"/>
    </source>
</evidence>
<keyword evidence="1" id="KW-0732">Signal</keyword>
<dbReference type="PANTHER" id="PTHR11102">
    <property type="entry name" value="SEL-1-LIKE PROTEIN"/>
    <property type="match status" value="1"/>
</dbReference>
<proteinExistence type="predicted"/>